<accession>A0A8S1Y625</accession>
<name>A0A8S1Y625_PAROT</name>
<evidence type="ECO:0000313" key="1">
    <source>
        <dbReference type="EMBL" id="CAD8207362.1"/>
    </source>
</evidence>
<gene>
    <name evidence="1" type="ORF">POCTA_138.1.T1400193</name>
</gene>
<comment type="caution">
    <text evidence="1">The sequence shown here is derived from an EMBL/GenBank/DDBJ whole genome shotgun (WGS) entry which is preliminary data.</text>
</comment>
<reference evidence="1" key="1">
    <citation type="submission" date="2021-01" db="EMBL/GenBank/DDBJ databases">
        <authorList>
            <consortium name="Genoscope - CEA"/>
            <person name="William W."/>
        </authorList>
    </citation>
    <scope>NUCLEOTIDE SEQUENCE</scope>
</reference>
<proteinExistence type="predicted"/>
<sequence>MNRGGLISRSQISITNADSCFRDIIYTVAGNFGYTGNLIGTSIIIDLQQAYELNTLKLWFYDLDSRSYTIRAYVIFNNTDKIISESYHGQSITIIFNLNGNTYNIGFNILKVEAYFRLQTYLQNYL</sequence>
<keyword evidence="2" id="KW-1185">Reference proteome</keyword>
<dbReference type="OMA" id="IRAYVIF"/>
<dbReference type="Proteomes" id="UP000683925">
    <property type="component" value="Unassembled WGS sequence"/>
</dbReference>
<organism evidence="1 2">
    <name type="scientific">Paramecium octaurelia</name>
    <dbReference type="NCBI Taxonomy" id="43137"/>
    <lineage>
        <taxon>Eukaryota</taxon>
        <taxon>Sar</taxon>
        <taxon>Alveolata</taxon>
        <taxon>Ciliophora</taxon>
        <taxon>Intramacronucleata</taxon>
        <taxon>Oligohymenophorea</taxon>
        <taxon>Peniculida</taxon>
        <taxon>Parameciidae</taxon>
        <taxon>Paramecium</taxon>
    </lineage>
</organism>
<dbReference type="OrthoDB" id="304651at2759"/>
<dbReference type="AlphaFoldDB" id="A0A8S1Y625"/>
<evidence type="ECO:0000313" key="2">
    <source>
        <dbReference type="Proteomes" id="UP000683925"/>
    </source>
</evidence>
<protein>
    <submittedName>
        <fullName evidence="1">Uncharacterized protein</fullName>
    </submittedName>
</protein>
<dbReference type="EMBL" id="CAJJDP010000141">
    <property type="protein sequence ID" value="CAD8207362.1"/>
    <property type="molecule type" value="Genomic_DNA"/>
</dbReference>